<accession>A0A011V623</accession>
<gene>
    <name evidence="2" type="ORF">RASY3_01895</name>
</gene>
<feature type="transmembrane region" description="Helical" evidence="1">
    <location>
        <begin position="20"/>
        <end position="42"/>
    </location>
</feature>
<organism evidence="2 3">
    <name type="scientific">Ruminococcus albus SY3</name>
    <dbReference type="NCBI Taxonomy" id="1341156"/>
    <lineage>
        <taxon>Bacteria</taxon>
        <taxon>Bacillati</taxon>
        <taxon>Bacillota</taxon>
        <taxon>Clostridia</taxon>
        <taxon>Eubacteriales</taxon>
        <taxon>Oscillospiraceae</taxon>
        <taxon>Ruminococcus</taxon>
    </lineage>
</organism>
<keyword evidence="1" id="KW-1133">Transmembrane helix</keyword>
<sequence>MIGYFIELSSMGSTICYVSIRMWLFIILMIILPLYIIALIMAEYKKRRPSAPKNEKHKNDKELTSLEDVSKYFDIDITETDTHFLVGVKRRSDGEEMWDSFDYGGDMWFERGIGGTFPHYMERLYGFEVGFEDHKYTLKKDTYEKSSPDEKDPDTNDVRFWIEMFIFENRRWFRYSDWKPHERGTEN</sequence>
<keyword evidence="3" id="KW-1185">Reference proteome</keyword>
<dbReference type="Proteomes" id="UP000021369">
    <property type="component" value="Unassembled WGS sequence"/>
</dbReference>
<evidence type="ECO:0000313" key="2">
    <source>
        <dbReference type="EMBL" id="EXM40977.1"/>
    </source>
</evidence>
<protein>
    <submittedName>
        <fullName evidence="2">Uncharacterized protein</fullName>
    </submittedName>
</protein>
<dbReference type="RefSeq" id="WP_037284664.1">
    <property type="nucleotide sequence ID" value="NZ_JEOB01000001.1"/>
</dbReference>
<dbReference type="EMBL" id="JEOB01000001">
    <property type="protein sequence ID" value="EXM40977.1"/>
    <property type="molecule type" value="Genomic_DNA"/>
</dbReference>
<keyword evidence="1" id="KW-0472">Membrane</keyword>
<proteinExistence type="predicted"/>
<evidence type="ECO:0000313" key="3">
    <source>
        <dbReference type="Proteomes" id="UP000021369"/>
    </source>
</evidence>
<reference evidence="2 3" key="1">
    <citation type="submission" date="2013-06" db="EMBL/GenBank/DDBJ databases">
        <title>Rumen cellulosomics: divergent fiber-degrading strategies revealed by comparative genome-wide analysis of six Ruminococcal strains.</title>
        <authorList>
            <person name="Dassa B."/>
            <person name="Borovok I."/>
            <person name="Lamed R."/>
            <person name="Flint H."/>
            <person name="Yeoman C.J."/>
            <person name="White B."/>
            <person name="Bayer E.A."/>
        </authorList>
    </citation>
    <scope>NUCLEOTIDE SEQUENCE [LARGE SCALE GENOMIC DNA]</scope>
    <source>
        <strain evidence="2 3">SY3</strain>
    </source>
</reference>
<comment type="caution">
    <text evidence="2">The sequence shown here is derived from an EMBL/GenBank/DDBJ whole genome shotgun (WGS) entry which is preliminary data.</text>
</comment>
<dbReference type="AlphaFoldDB" id="A0A011V623"/>
<keyword evidence="1" id="KW-0812">Transmembrane</keyword>
<evidence type="ECO:0000256" key="1">
    <source>
        <dbReference type="SAM" id="Phobius"/>
    </source>
</evidence>
<dbReference type="PATRIC" id="fig|1341156.4.peg.102"/>
<dbReference type="OrthoDB" id="1827772at2"/>
<name>A0A011V623_RUMAL</name>